<dbReference type="InterPro" id="IPR018880">
    <property type="entry name" value="Phage_P4_Ash"/>
</dbReference>
<sequence>MTVRKRDFCRNVISITLQQAQKCGILFAQSQKTTAEPENSNNKTLANSSTPNRAFFIRSTRTPKARLERLSMVACNRKGSALCCVPMFAVSQPVTRYRQTLRSRAVALKSNIGATAKMLFKFILLGKRRLKIATYANSEAEARQLLNLDRNQAVFYARVKGGVYA</sequence>
<keyword evidence="2" id="KW-1185">Reference proteome</keyword>
<name>A0A1T0AVN7_9PAST</name>
<proteinExistence type="predicted"/>
<dbReference type="Proteomes" id="UP000190023">
    <property type="component" value="Unassembled WGS sequence"/>
</dbReference>
<dbReference type="STRING" id="123822.B0188_10140"/>
<comment type="caution">
    <text evidence="1">The sequence shown here is derived from an EMBL/GenBank/DDBJ whole genome shotgun (WGS) entry which is preliminary data.</text>
</comment>
<reference evidence="1 2" key="1">
    <citation type="submission" date="2017-02" db="EMBL/GenBank/DDBJ databases">
        <title>Draft genome sequence of Haemophilus felis CCUG 31170 type strain.</title>
        <authorList>
            <person name="Engstrom-Jakobsson H."/>
            <person name="Salva-Serra F."/>
            <person name="Thorell K."/>
            <person name="Gonzales-Siles L."/>
            <person name="Karlsson R."/>
            <person name="Boulund F."/>
            <person name="Engstrand L."/>
            <person name="Kristiansson E."/>
            <person name="Moore E."/>
        </authorList>
    </citation>
    <scope>NUCLEOTIDE SEQUENCE [LARGE SCALE GENOMIC DNA]</scope>
    <source>
        <strain evidence="1 2">CCUG 31170</strain>
    </source>
</reference>
<dbReference type="Pfam" id="PF10554">
    <property type="entry name" value="Phage_ASH"/>
    <property type="match status" value="1"/>
</dbReference>
<accession>A0A1T0AVN7</accession>
<evidence type="ECO:0000313" key="1">
    <source>
        <dbReference type="EMBL" id="OOS01137.1"/>
    </source>
</evidence>
<protein>
    <recommendedName>
        <fullName evidence="3">Host cell division inhibitor Icd-like protein</fullName>
    </recommendedName>
</protein>
<evidence type="ECO:0000313" key="2">
    <source>
        <dbReference type="Proteomes" id="UP000190023"/>
    </source>
</evidence>
<gene>
    <name evidence="1" type="ORF">B0188_10140</name>
</gene>
<evidence type="ECO:0008006" key="3">
    <source>
        <dbReference type="Google" id="ProtNLM"/>
    </source>
</evidence>
<organism evidence="1 2">
    <name type="scientific">[Haemophilus] felis</name>
    <dbReference type="NCBI Taxonomy" id="123822"/>
    <lineage>
        <taxon>Bacteria</taxon>
        <taxon>Pseudomonadati</taxon>
        <taxon>Pseudomonadota</taxon>
        <taxon>Gammaproteobacteria</taxon>
        <taxon>Pasteurellales</taxon>
        <taxon>Pasteurellaceae</taxon>
    </lineage>
</organism>
<dbReference type="EMBL" id="MUYB01000049">
    <property type="protein sequence ID" value="OOS01137.1"/>
    <property type="molecule type" value="Genomic_DNA"/>
</dbReference>
<dbReference type="OrthoDB" id="5675328at2"/>
<dbReference type="AlphaFoldDB" id="A0A1T0AVN7"/>